<sequence length="191" mass="20477">MAAQSKLTRNQFSQTSNKSTGAALNTSDVLNMVTEAFVSLHQVISGYGQEGEGLNEIAEDNLNGEQEAHSVPLTNTDTDTEAKGCATNSAALSELLATQLTIATDCDSDAVMADSTASGSMPDALNLRGIKEASKGISDNMLGNYQSLIRQCKMWLKDHKLIGPDETFFRANPHKDSLDMISAWTCVIQSN</sequence>
<accession>A0A0W0G6F4</accession>
<dbReference type="AlphaFoldDB" id="A0A0W0G6F4"/>
<reference evidence="2 3" key="1">
    <citation type="submission" date="2015-12" db="EMBL/GenBank/DDBJ databases">
        <title>Draft genome sequence of Moniliophthora roreri, the causal agent of frosty pod rot of cacao.</title>
        <authorList>
            <person name="Aime M.C."/>
            <person name="Diaz-Valderrama J.R."/>
            <person name="Kijpornyongpan T."/>
            <person name="Phillips-Mora W."/>
        </authorList>
    </citation>
    <scope>NUCLEOTIDE SEQUENCE [LARGE SCALE GENOMIC DNA]</scope>
    <source>
        <strain evidence="2 3">MCA 2952</strain>
    </source>
</reference>
<organism evidence="2 3">
    <name type="scientific">Moniliophthora roreri</name>
    <name type="common">Frosty pod rot fungus</name>
    <name type="synonym">Monilia roreri</name>
    <dbReference type="NCBI Taxonomy" id="221103"/>
    <lineage>
        <taxon>Eukaryota</taxon>
        <taxon>Fungi</taxon>
        <taxon>Dikarya</taxon>
        <taxon>Basidiomycota</taxon>
        <taxon>Agaricomycotina</taxon>
        <taxon>Agaricomycetes</taxon>
        <taxon>Agaricomycetidae</taxon>
        <taxon>Agaricales</taxon>
        <taxon>Marasmiineae</taxon>
        <taxon>Marasmiaceae</taxon>
        <taxon>Moniliophthora</taxon>
    </lineage>
</organism>
<dbReference type="Proteomes" id="UP000054988">
    <property type="component" value="Unassembled WGS sequence"/>
</dbReference>
<gene>
    <name evidence="2" type="ORF">WG66_3276</name>
</gene>
<comment type="caution">
    <text evidence="2">The sequence shown here is derived from an EMBL/GenBank/DDBJ whole genome shotgun (WGS) entry which is preliminary data.</text>
</comment>
<evidence type="ECO:0000313" key="2">
    <source>
        <dbReference type="EMBL" id="KTB44148.1"/>
    </source>
</evidence>
<dbReference type="eggNOG" id="ENOG502SG3D">
    <property type="taxonomic scope" value="Eukaryota"/>
</dbReference>
<evidence type="ECO:0000256" key="1">
    <source>
        <dbReference type="SAM" id="MobiDB-lite"/>
    </source>
</evidence>
<feature type="region of interest" description="Disordered" evidence="1">
    <location>
        <begin position="1"/>
        <end position="21"/>
    </location>
</feature>
<name>A0A0W0G6F4_MONRR</name>
<dbReference type="EMBL" id="LATX01000987">
    <property type="protein sequence ID" value="KTB44148.1"/>
    <property type="molecule type" value="Genomic_DNA"/>
</dbReference>
<protein>
    <submittedName>
        <fullName evidence="2">Uncharacterized protein</fullName>
    </submittedName>
</protein>
<proteinExistence type="predicted"/>
<evidence type="ECO:0000313" key="3">
    <source>
        <dbReference type="Proteomes" id="UP000054988"/>
    </source>
</evidence>